<evidence type="ECO:0000313" key="3">
    <source>
        <dbReference type="EMBL" id="EOB11563.1"/>
    </source>
</evidence>
<proteinExistence type="predicted"/>
<gene>
    <name evidence="3" type="ORF">NBO_1058g0001</name>
</gene>
<protein>
    <submittedName>
        <fullName evidence="3">Uncharacterized protein</fullName>
    </submittedName>
</protein>
<name>R0MFM7_NOSB1</name>
<feature type="transmembrane region" description="Helical" evidence="2">
    <location>
        <begin position="94"/>
        <end position="114"/>
    </location>
</feature>
<feature type="region of interest" description="Disordered" evidence="1">
    <location>
        <begin position="1"/>
        <end position="36"/>
    </location>
</feature>
<reference evidence="3 4" key="1">
    <citation type="journal article" date="2013" name="BMC Genomics">
        <title>Comparative genomics of parasitic silkworm microsporidia reveal an association between genome expansion and host adaptation.</title>
        <authorList>
            <person name="Pan G."/>
            <person name="Xu J."/>
            <person name="Li T."/>
            <person name="Xia Q."/>
            <person name="Liu S.L."/>
            <person name="Zhang G."/>
            <person name="Li S."/>
            <person name="Li C."/>
            <person name="Liu H."/>
            <person name="Yang L."/>
            <person name="Liu T."/>
            <person name="Zhang X."/>
            <person name="Wu Z."/>
            <person name="Fan W."/>
            <person name="Dang X."/>
            <person name="Xiang H."/>
            <person name="Tao M."/>
            <person name="Li Y."/>
            <person name="Hu J."/>
            <person name="Li Z."/>
            <person name="Lin L."/>
            <person name="Luo J."/>
            <person name="Geng L."/>
            <person name="Wang L."/>
            <person name="Long M."/>
            <person name="Wan Y."/>
            <person name="He N."/>
            <person name="Zhang Z."/>
            <person name="Lu C."/>
            <person name="Keeling P.J."/>
            <person name="Wang J."/>
            <person name="Xiang Z."/>
            <person name="Zhou Z."/>
        </authorList>
    </citation>
    <scope>NUCLEOTIDE SEQUENCE [LARGE SCALE GENOMIC DNA]</scope>
    <source>
        <strain evidence="4">CQ1 / CVCC 102059</strain>
    </source>
</reference>
<dbReference type="AlphaFoldDB" id="R0MFM7"/>
<sequence length="132" mass="14730">MLELPSGLDEPNMLELPSGFDDPNNSEPLGFDDPNSAELSGFDEPNMLELSGFDDPNKFDCVTPSPSLFSSFVVVVSSSSLAVSLVQLITYKNIVSKVIDIFMISHFFVYLYFLKKLTTNNLIIKILIRLFL</sequence>
<organism evidence="3 4">
    <name type="scientific">Nosema bombycis (strain CQ1 / CVCC 102059)</name>
    <name type="common">Microsporidian parasite</name>
    <name type="synonym">Pebrine of silkworm</name>
    <dbReference type="NCBI Taxonomy" id="578461"/>
    <lineage>
        <taxon>Eukaryota</taxon>
        <taxon>Fungi</taxon>
        <taxon>Fungi incertae sedis</taxon>
        <taxon>Microsporidia</taxon>
        <taxon>Nosematidae</taxon>
        <taxon>Nosema</taxon>
    </lineage>
</organism>
<evidence type="ECO:0000256" key="1">
    <source>
        <dbReference type="SAM" id="MobiDB-lite"/>
    </source>
</evidence>
<keyword evidence="4" id="KW-1185">Reference proteome</keyword>
<dbReference type="HOGENOM" id="CLU_1917635_0_0_1"/>
<evidence type="ECO:0000313" key="4">
    <source>
        <dbReference type="Proteomes" id="UP000016927"/>
    </source>
</evidence>
<accession>R0MFM7</accession>
<evidence type="ECO:0000256" key="2">
    <source>
        <dbReference type="SAM" id="Phobius"/>
    </source>
</evidence>
<dbReference type="VEuPathDB" id="MicrosporidiaDB:NBO_1058g0001"/>
<feature type="transmembrane region" description="Helical" evidence="2">
    <location>
        <begin position="68"/>
        <end position="88"/>
    </location>
</feature>
<dbReference type="EMBL" id="KB909965">
    <property type="protein sequence ID" value="EOB11563.1"/>
    <property type="molecule type" value="Genomic_DNA"/>
</dbReference>
<keyword evidence="2" id="KW-1133">Transmembrane helix</keyword>
<keyword evidence="2" id="KW-0472">Membrane</keyword>
<dbReference type="Proteomes" id="UP000016927">
    <property type="component" value="Unassembled WGS sequence"/>
</dbReference>
<keyword evidence="2" id="KW-0812">Transmembrane</keyword>